<geneLocation type="plasmid" evidence="1 2">
    <name>unnamed2</name>
</geneLocation>
<dbReference type="EMBL" id="CP027170">
    <property type="protein sequence ID" value="AVK09254.1"/>
    <property type="molecule type" value="Genomic_DNA"/>
</dbReference>
<protein>
    <submittedName>
        <fullName evidence="1">Uncharacterized protein</fullName>
    </submittedName>
</protein>
<sequence length="86" mass="9366">MVFSLLAPVEVSTSGIGAVEVNCQHNEASSGFKLIRAFFDVILQSHSSLIFGSEPADLVKKNQWLTGFPGPRRGFSAEKLATDIWL</sequence>
<evidence type="ECO:0000313" key="1">
    <source>
        <dbReference type="EMBL" id="AVK09254.1"/>
    </source>
</evidence>
<keyword evidence="1" id="KW-0614">Plasmid</keyword>
<evidence type="ECO:0000313" key="2">
    <source>
        <dbReference type="Proteomes" id="UP000238390"/>
    </source>
</evidence>
<organism evidence="1 2">
    <name type="scientific">Pseudomonas paraeruginosa</name>
    <dbReference type="NCBI Taxonomy" id="2994495"/>
    <lineage>
        <taxon>Bacteria</taxon>
        <taxon>Pseudomonadati</taxon>
        <taxon>Pseudomonadota</taxon>
        <taxon>Gammaproteobacteria</taxon>
        <taxon>Pseudomonadales</taxon>
        <taxon>Pseudomonadaceae</taxon>
        <taxon>Pseudomonas</taxon>
    </lineage>
</organism>
<proteinExistence type="predicted"/>
<name>A0A2R3J506_9PSED</name>
<keyword evidence="2" id="KW-1185">Reference proteome</keyword>
<accession>A0A2R3J506</accession>
<dbReference type="Proteomes" id="UP000238390">
    <property type="component" value="Plasmid unnamed2"/>
</dbReference>
<reference evidence="1 2" key="1">
    <citation type="submission" date="2018-02" db="EMBL/GenBank/DDBJ databases">
        <title>FDA/CDC Antimicrobial Resistant Isolate Bank Genome Sequencing.</title>
        <authorList>
            <person name="Benahmed F.H."/>
            <person name="Lutgring J.D."/>
            <person name="Yoo B."/>
            <person name="Machado M."/>
            <person name="Brown A."/>
            <person name="McAllister G."/>
            <person name="Perry A."/>
            <person name="Halpin A.L."/>
            <person name="Vavikolanu K."/>
            <person name="Ott S."/>
            <person name="Zhao X."/>
            <person name="Tallon L.J."/>
            <person name="Sadzewicz L."/>
            <person name="Aluvathingal J."/>
            <person name="Nadendla S."/>
            <person name="Voskania-kordi A."/>
            <person name="Simonyan V."/>
            <person name="Patel J."/>
            <person name="Shawar R.M."/>
        </authorList>
    </citation>
    <scope>NUCLEOTIDE SEQUENCE [LARGE SCALE GENOMIC DNA]</scope>
    <source>
        <strain evidence="1 2">AR_0356</strain>
        <plasmid evidence="1 2">unnamed2</plasmid>
    </source>
</reference>
<dbReference type="AlphaFoldDB" id="A0A2R3J506"/>
<gene>
    <name evidence="1" type="ORF">CSB93_6538</name>
</gene>